<dbReference type="SMART" id="SM01119">
    <property type="entry name" value="D-ser_dehydrat"/>
    <property type="match status" value="1"/>
</dbReference>
<dbReference type="PANTHER" id="PTHR28004">
    <property type="entry name" value="ZGC:162816-RELATED"/>
    <property type="match status" value="1"/>
</dbReference>
<accession>A0A7W7T0I4</accession>
<keyword evidence="2" id="KW-0456">Lyase</keyword>
<evidence type="ECO:0000313" key="5">
    <source>
        <dbReference type="Proteomes" id="UP000542674"/>
    </source>
</evidence>
<evidence type="ECO:0000256" key="1">
    <source>
        <dbReference type="ARBA" id="ARBA00005323"/>
    </source>
</evidence>
<evidence type="ECO:0000259" key="3">
    <source>
        <dbReference type="SMART" id="SM01119"/>
    </source>
</evidence>
<dbReference type="PANTHER" id="PTHR28004:SF8">
    <property type="entry name" value="D-SERINE DEAMINASE"/>
    <property type="match status" value="1"/>
</dbReference>
<dbReference type="Gene3D" id="3.20.20.10">
    <property type="entry name" value="Alanine racemase"/>
    <property type="match status" value="1"/>
</dbReference>
<dbReference type="Pfam" id="PF14031">
    <property type="entry name" value="D-ser_dehydrat"/>
    <property type="match status" value="1"/>
</dbReference>
<dbReference type="Proteomes" id="UP000542674">
    <property type="component" value="Unassembled WGS sequence"/>
</dbReference>
<reference evidence="4 5" key="1">
    <citation type="submission" date="2020-08" db="EMBL/GenBank/DDBJ databases">
        <title>Sequencing the genomes of 1000 actinobacteria strains.</title>
        <authorList>
            <person name="Klenk H.-P."/>
        </authorList>
    </citation>
    <scope>NUCLEOTIDE SEQUENCE [LARGE SCALE GENOMIC DNA]</scope>
    <source>
        <strain evidence="4 5">DSM 45084</strain>
    </source>
</reference>
<protein>
    <submittedName>
        <fullName evidence="4">D-serine deaminase-like pyridoxal phosphate-dependent protein</fullName>
    </submittedName>
</protein>
<dbReference type="InterPro" id="IPR042208">
    <property type="entry name" value="D-ser_dehydrat-like_sf"/>
</dbReference>
<proteinExistence type="inferred from homology"/>
<sequence>MDIDLDAVLAIRAERIDWRFKGLPAGTFGATLGEVADRGLDLFADGFVGPLVVLDRAALEHNLTTMARWCAERGVLLAPHGKTTMAPQLFARQLVHGAWGLTAANISQLRVYRAFGVRRVLLANQLVDPAGLRWLAAELDAHPGFEFTCWVDSVAAVERMSEVLTRPVDVLVELGARGGRTGARDLPTARAVAEAVRRSPVLRLAGVAGYEGALAHDASVTSRSIVDNYLFHLRELVLDLDFEVDEPIVTAGGSAYFDQVADALTEPWPFRVRPVLRSGAYITHDDGFYRGISPFGRMPGATGLRSALTAWAQVTSRPQEDLALLTLGKRDASFDEGLPEPHVVRGRDGIARPVKATVTALNDQHTFVSLPAGSPVEVGDWLGLGLSHPCTVFDKWQVIPVVEGTTVVDLVRTYF</sequence>
<feature type="domain" description="D-serine dehydratase-like" evidence="3">
    <location>
        <begin position="307"/>
        <end position="403"/>
    </location>
</feature>
<dbReference type="AlphaFoldDB" id="A0A7W7T0I4"/>
<dbReference type="InterPro" id="IPR026956">
    <property type="entry name" value="D-ser_dehydrat-like_dom"/>
</dbReference>
<keyword evidence="5" id="KW-1185">Reference proteome</keyword>
<dbReference type="InterPro" id="IPR001608">
    <property type="entry name" value="Ala_racemase_N"/>
</dbReference>
<gene>
    <name evidence="4" type="ORF">F4559_001717</name>
</gene>
<dbReference type="SUPFAM" id="SSF51419">
    <property type="entry name" value="PLP-binding barrel"/>
    <property type="match status" value="1"/>
</dbReference>
<dbReference type="InterPro" id="IPR029066">
    <property type="entry name" value="PLP-binding_barrel"/>
</dbReference>
<comment type="caution">
    <text evidence="4">The sequence shown here is derived from an EMBL/GenBank/DDBJ whole genome shotgun (WGS) entry which is preliminary data.</text>
</comment>
<comment type="similarity">
    <text evidence="1">Belongs to the DSD1 family.</text>
</comment>
<dbReference type="CDD" id="cd06818">
    <property type="entry name" value="PLPDE_III_cryptic_DSD"/>
    <property type="match status" value="1"/>
</dbReference>
<dbReference type="Gene3D" id="2.40.37.20">
    <property type="entry name" value="D-serine dehydratase-like domain"/>
    <property type="match status" value="1"/>
</dbReference>
<dbReference type="Pfam" id="PF01168">
    <property type="entry name" value="Ala_racemase_N"/>
    <property type="match status" value="1"/>
</dbReference>
<evidence type="ECO:0000313" key="4">
    <source>
        <dbReference type="EMBL" id="MBB4964358.1"/>
    </source>
</evidence>
<evidence type="ECO:0000256" key="2">
    <source>
        <dbReference type="ARBA" id="ARBA00023239"/>
    </source>
</evidence>
<name>A0A7W7T0I4_9PSEU</name>
<dbReference type="InterPro" id="IPR051466">
    <property type="entry name" value="D-amino_acid_metab_enzyme"/>
</dbReference>
<organism evidence="4 5">
    <name type="scientific">Saccharothrix violaceirubra</name>
    <dbReference type="NCBI Taxonomy" id="413306"/>
    <lineage>
        <taxon>Bacteria</taxon>
        <taxon>Bacillati</taxon>
        <taxon>Actinomycetota</taxon>
        <taxon>Actinomycetes</taxon>
        <taxon>Pseudonocardiales</taxon>
        <taxon>Pseudonocardiaceae</taxon>
        <taxon>Saccharothrix</taxon>
    </lineage>
</organism>
<dbReference type="GO" id="GO:0016829">
    <property type="term" value="F:lyase activity"/>
    <property type="evidence" value="ECO:0007669"/>
    <property type="project" value="UniProtKB-KW"/>
</dbReference>
<dbReference type="EMBL" id="JACHJS010000001">
    <property type="protein sequence ID" value="MBB4964358.1"/>
    <property type="molecule type" value="Genomic_DNA"/>
</dbReference>